<name>A0A4S2CGS4_9BACE</name>
<evidence type="ECO:0000256" key="2">
    <source>
        <dbReference type="ARBA" id="ARBA00022679"/>
    </source>
</evidence>
<dbReference type="SUPFAM" id="SSF53756">
    <property type="entry name" value="UDP-Glycosyltransferase/glycogen phosphorylase"/>
    <property type="match status" value="1"/>
</dbReference>
<dbReference type="PANTHER" id="PTHR12526">
    <property type="entry name" value="GLYCOSYLTRANSFERASE"/>
    <property type="match status" value="1"/>
</dbReference>
<dbReference type="Proteomes" id="UP000309566">
    <property type="component" value="Unassembled WGS sequence"/>
</dbReference>
<evidence type="ECO:0000313" key="5">
    <source>
        <dbReference type="Proteomes" id="UP000309566"/>
    </source>
</evidence>
<dbReference type="Pfam" id="PF00534">
    <property type="entry name" value="Glycos_transf_1"/>
    <property type="match status" value="1"/>
</dbReference>
<evidence type="ECO:0000313" key="4">
    <source>
        <dbReference type="EMBL" id="TGY26384.1"/>
    </source>
</evidence>
<keyword evidence="1" id="KW-0328">Glycosyltransferase</keyword>
<evidence type="ECO:0000256" key="1">
    <source>
        <dbReference type="ARBA" id="ARBA00022676"/>
    </source>
</evidence>
<proteinExistence type="predicted"/>
<dbReference type="Gene3D" id="3.40.50.2000">
    <property type="entry name" value="Glycogen Phosphorylase B"/>
    <property type="match status" value="2"/>
</dbReference>
<dbReference type="AlphaFoldDB" id="A0A4S2CGS4"/>
<gene>
    <name evidence="4" type="ORF">E5353_16850</name>
</gene>
<feature type="domain" description="Glycosyl transferase family 1" evidence="3">
    <location>
        <begin position="178"/>
        <end position="331"/>
    </location>
</feature>
<reference evidence="4 5" key="1">
    <citation type="submission" date="2019-04" db="EMBL/GenBank/DDBJ databases">
        <title>Microbes associate with the intestines of laboratory mice.</title>
        <authorList>
            <person name="Navarre W."/>
            <person name="Wong E."/>
            <person name="Huang K."/>
            <person name="Tropini C."/>
            <person name="Ng K."/>
            <person name="Yu B."/>
        </authorList>
    </citation>
    <scope>NUCLEOTIDE SEQUENCE [LARGE SCALE GENOMIC DNA]</scope>
    <source>
        <strain evidence="4 5">NM63_1-25</strain>
    </source>
</reference>
<protein>
    <submittedName>
        <fullName evidence="4">Glycosyltransferase family 4 protein</fullName>
    </submittedName>
</protein>
<dbReference type="InterPro" id="IPR001296">
    <property type="entry name" value="Glyco_trans_1"/>
</dbReference>
<accession>A0A4S2CGS4</accession>
<comment type="caution">
    <text evidence="4">The sequence shown here is derived from an EMBL/GenBank/DDBJ whole genome shotgun (WGS) entry which is preliminary data.</text>
</comment>
<dbReference type="PANTHER" id="PTHR12526:SF629">
    <property type="entry name" value="TEICHURONIC ACID BIOSYNTHESIS GLYCOSYLTRANSFERASE TUAH-RELATED"/>
    <property type="match status" value="1"/>
</dbReference>
<evidence type="ECO:0000259" key="3">
    <source>
        <dbReference type="Pfam" id="PF00534"/>
    </source>
</evidence>
<dbReference type="GO" id="GO:0016757">
    <property type="term" value="F:glycosyltransferase activity"/>
    <property type="evidence" value="ECO:0007669"/>
    <property type="project" value="UniProtKB-KW"/>
</dbReference>
<keyword evidence="2 4" id="KW-0808">Transferase</keyword>
<organism evidence="4 5">
    <name type="scientific">Bacteroides caecimuris</name>
    <dbReference type="NCBI Taxonomy" id="1796613"/>
    <lineage>
        <taxon>Bacteria</taxon>
        <taxon>Pseudomonadati</taxon>
        <taxon>Bacteroidota</taxon>
        <taxon>Bacteroidia</taxon>
        <taxon>Bacteroidales</taxon>
        <taxon>Bacteroidaceae</taxon>
        <taxon>Bacteroides</taxon>
    </lineage>
</organism>
<sequence length="354" mass="40276">MCKKIYILILNITAAGGTERAVVNLANMLVPYVESVNIISLLSCDDGKPYFSLDKNIRVSHLGMGFIPVSIFGKISWYFNVRKVLSKNIEKKSVIIGTGHNINFVLSLLTERKRIACEHIQLDSIPFLHRKIMYFLYGNLDLLVVLSESAKKKLNKYNRNIKVIPNSLPFLPSSFSSLQEKRIIMVGRLSEEKGYERVVNIALYLKNNYPLWSIHIFGDGPMKQNLMNIYKENKVNDLISIHAPVKDIQSEYLKSSIFLMTSYTEALPMVILEAKSCGLPVVAYKCEGTMELVTEGYDGYLIDNENSELFNEKLGNLINDFDKRSIMGKNAMASCSKFYPKAISQLWMQQIELL</sequence>
<dbReference type="EMBL" id="SRYX01000097">
    <property type="protein sequence ID" value="TGY26384.1"/>
    <property type="molecule type" value="Genomic_DNA"/>
</dbReference>
<dbReference type="RefSeq" id="WP_136000425.1">
    <property type="nucleotide sequence ID" value="NZ_CAOMKE010000058.1"/>
</dbReference>